<evidence type="ECO:0000313" key="4">
    <source>
        <dbReference type="Proteomes" id="UP000824190"/>
    </source>
</evidence>
<feature type="region of interest" description="Disordered" evidence="1">
    <location>
        <begin position="31"/>
        <end position="106"/>
    </location>
</feature>
<dbReference type="Proteomes" id="UP000824190">
    <property type="component" value="Unassembled WGS sequence"/>
</dbReference>
<dbReference type="PROSITE" id="PS51257">
    <property type="entry name" value="PROKAR_LIPOPROTEIN"/>
    <property type="match status" value="1"/>
</dbReference>
<feature type="compositionally biased region" description="Polar residues" evidence="1">
    <location>
        <begin position="145"/>
        <end position="156"/>
    </location>
</feature>
<keyword evidence="2" id="KW-0732">Signal</keyword>
<evidence type="ECO:0008006" key="5">
    <source>
        <dbReference type="Google" id="ProtNLM"/>
    </source>
</evidence>
<gene>
    <name evidence="3" type="ORF">H9870_12875</name>
</gene>
<proteinExistence type="predicted"/>
<organism evidence="3 4">
    <name type="scientific">Candidatus Corynebacterium avicola</name>
    <dbReference type="NCBI Taxonomy" id="2838527"/>
    <lineage>
        <taxon>Bacteria</taxon>
        <taxon>Bacillati</taxon>
        <taxon>Actinomycetota</taxon>
        <taxon>Actinomycetes</taxon>
        <taxon>Mycobacteriales</taxon>
        <taxon>Corynebacteriaceae</taxon>
        <taxon>Corynebacterium</taxon>
    </lineage>
</organism>
<dbReference type="AlphaFoldDB" id="A0A9D1RQV7"/>
<name>A0A9D1RQV7_9CORY</name>
<protein>
    <recommendedName>
        <fullName evidence="5">Secreted protein</fullName>
    </recommendedName>
</protein>
<accession>A0A9D1RQV7</accession>
<sequence length="202" mass="20772">MTRTTLLSRRPATAAIAVLTTGLLTLTACNDSSEDSTATTDASEASETTAATEATDASESTEASESEAAESSTEDAPEGAFTVQAQGSSPVGLVTNDSPSEEQEEQTYTINGRLIIGPGSCFALKESGSRGGDDLPRPLVVPDGSTFTRDSEQPSITLPDEDEPITVGDDVTLDVVSVQLTDLKGLPDQCARGGSKSGLVVQ</sequence>
<feature type="compositionally biased region" description="Basic and acidic residues" evidence="1">
    <location>
        <begin position="127"/>
        <end position="136"/>
    </location>
</feature>
<evidence type="ECO:0000256" key="2">
    <source>
        <dbReference type="SAM" id="SignalP"/>
    </source>
</evidence>
<feature type="chain" id="PRO_5039411418" description="Secreted protein" evidence="2">
    <location>
        <begin position="31"/>
        <end position="202"/>
    </location>
</feature>
<feature type="region of interest" description="Disordered" evidence="1">
    <location>
        <begin position="127"/>
        <end position="165"/>
    </location>
</feature>
<evidence type="ECO:0000313" key="3">
    <source>
        <dbReference type="EMBL" id="HIW92538.1"/>
    </source>
</evidence>
<reference evidence="3" key="2">
    <citation type="submission" date="2021-04" db="EMBL/GenBank/DDBJ databases">
        <authorList>
            <person name="Gilroy R."/>
        </authorList>
    </citation>
    <scope>NUCLEOTIDE SEQUENCE</scope>
    <source>
        <strain evidence="3">CHK32-1732</strain>
    </source>
</reference>
<feature type="signal peptide" evidence="2">
    <location>
        <begin position="1"/>
        <end position="30"/>
    </location>
</feature>
<reference evidence="3" key="1">
    <citation type="journal article" date="2021" name="PeerJ">
        <title>Extensive microbial diversity within the chicken gut microbiome revealed by metagenomics and culture.</title>
        <authorList>
            <person name="Gilroy R."/>
            <person name="Ravi A."/>
            <person name="Getino M."/>
            <person name="Pursley I."/>
            <person name="Horton D.L."/>
            <person name="Alikhan N.F."/>
            <person name="Baker D."/>
            <person name="Gharbi K."/>
            <person name="Hall N."/>
            <person name="Watson M."/>
            <person name="Adriaenssens E.M."/>
            <person name="Foster-Nyarko E."/>
            <person name="Jarju S."/>
            <person name="Secka A."/>
            <person name="Antonio M."/>
            <person name="Oren A."/>
            <person name="Chaudhuri R.R."/>
            <person name="La Ragione R."/>
            <person name="Hildebrand F."/>
            <person name="Pallen M.J."/>
        </authorList>
    </citation>
    <scope>NUCLEOTIDE SEQUENCE</scope>
    <source>
        <strain evidence="3">CHK32-1732</strain>
    </source>
</reference>
<dbReference type="EMBL" id="DXGC01000109">
    <property type="protein sequence ID" value="HIW92538.1"/>
    <property type="molecule type" value="Genomic_DNA"/>
</dbReference>
<comment type="caution">
    <text evidence="3">The sequence shown here is derived from an EMBL/GenBank/DDBJ whole genome shotgun (WGS) entry which is preliminary data.</text>
</comment>
<feature type="compositionally biased region" description="Low complexity" evidence="1">
    <location>
        <begin position="35"/>
        <end position="61"/>
    </location>
</feature>
<feature type="compositionally biased region" description="Acidic residues" evidence="1">
    <location>
        <begin position="62"/>
        <end position="77"/>
    </location>
</feature>
<evidence type="ECO:0000256" key="1">
    <source>
        <dbReference type="SAM" id="MobiDB-lite"/>
    </source>
</evidence>